<dbReference type="EMBL" id="OP413838">
    <property type="protein sequence ID" value="UYL64849.1"/>
    <property type="molecule type" value="Genomic_DNA"/>
</dbReference>
<protein>
    <submittedName>
        <fullName evidence="1">Uncharacterized protein</fullName>
    </submittedName>
</protein>
<keyword evidence="2" id="KW-1185">Reference proteome</keyword>
<reference evidence="1 2" key="1">
    <citation type="submission" date="2022-09" db="EMBL/GenBank/DDBJ databases">
        <title>Evolutionary Diversification of Methanotrophic Ca. Methanophagales (ANME-1) and Their Expansive Virome.</title>
        <authorList>
            <person name="Laso-Perez R."/>
            <person name="Wu F."/>
            <person name="Cremiere A."/>
            <person name="Speth D."/>
            <person name="Magyar J.S."/>
            <person name="Krupovic M."/>
            <person name="Orphan V.J."/>
        </authorList>
    </citation>
    <scope>NUCLEOTIDE SEQUENCE [LARGE SCALE GENOMIC DNA]</scope>
    <source>
        <strain evidence="1">PBV299</strain>
    </source>
</reference>
<sequence>MPERKVFRAFVFADLQSIEKSDFSPEVVVLEANTPIHDSTAYDRGFIIPPDVLAKAASRSCVTLFLGHDHKERLGLLCDFRYKPYEKKLIAKLHIPPEKRRRFLSLINRGINGISLELHTLEEHGKYLNRALKIDIKAAALVDRPACKRCRVKRRNGSR</sequence>
<evidence type="ECO:0000313" key="1">
    <source>
        <dbReference type="EMBL" id="UYL64849.1"/>
    </source>
</evidence>
<organism evidence="1 2">
    <name type="scientific">Methanophagales virus PBV299</name>
    <dbReference type="NCBI Taxonomy" id="2987730"/>
    <lineage>
        <taxon>Viruses</taxon>
        <taxon>Duplodnaviria</taxon>
        <taxon>Heunggongvirae</taxon>
        <taxon>Uroviricota</taxon>
        <taxon>Caudoviricetes</taxon>
        <taxon>Nakonvirales</taxon>
        <taxon>Ahpuchviridae</taxon>
        <taxon>Kisinvirus</taxon>
        <taxon>Kisinvirus pescaderoense</taxon>
    </lineage>
</organism>
<accession>A0ABY6GLG7</accession>
<evidence type="ECO:0000313" key="2">
    <source>
        <dbReference type="Proteomes" id="UP001156193"/>
    </source>
</evidence>
<gene>
    <name evidence="1" type="ORF">OFDIEDLO_00053</name>
</gene>
<name>A0ABY6GLG7_9CAUD</name>
<proteinExistence type="predicted"/>
<dbReference type="Proteomes" id="UP001156193">
    <property type="component" value="Segment"/>
</dbReference>